<evidence type="ECO:0000313" key="3">
    <source>
        <dbReference type="EMBL" id="OAB80187.1"/>
    </source>
</evidence>
<comment type="caution">
    <text evidence="3">The sequence shown here is derived from an EMBL/GenBank/DDBJ whole genome shotgun (WGS) entry which is preliminary data.</text>
</comment>
<evidence type="ECO:0000256" key="2">
    <source>
        <dbReference type="SAM" id="Phobius"/>
    </source>
</evidence>
<dbReference type="Proteomes" id="UP000077013">
    <property type="component" value="Unassembled WGS sequence"/>
</dbReference>
<keyword evidence="4" id="KW-1185">Reference proteome</keyword>
<organism evidence="3 4">
    <name type="scientific">Cochleicola gelatinilyticus</name>
    <dbReference type="NCBI Taxonomy" id="1763537"/>
    <lineage>
        <taxon>Bacteria</taxon>
        <taxon>Pseudomonadati</taxon>
        <taxon>Bacteroidota</taxon>
        <taxon>Flavobacteriia</taxon>
        <taxon>Flavobacteriales</taxon>
        <taxon>Flavobacteriaceae</taxon>
        <taxon>Cochleicola</taxon>
    </lineage>
</organism>
<proteinExistence type="predicted"/>
<reference evidence="3 4" key="1">
    <citation type="submission" date="2016-02" db="EMBL/GenBank/DDBJ databases">
        <title>Ulvibacter sp. LPB0005, isolated from Thais luteostoma.</title>
        <authorList>
            <person name="Shin S.-K."/>
            <person name="Yi H."/>
        </authorList>
    </citation>
    <scope>NUCLEOTIDE SEQUENCE [LARGE SCALE GENOMIC DNA]</scope>
    <source>
        <strain evidence="3 4">LPB0005</strain>
    </source>
</reference>
<dbReference type="AlphaFoldDB" id="A0A167J026"/>
<dbReference type="STRING" id="1763537.ULVI_05470"/>
<feature type="compositionally biased region" description="Polar residues" evidence="1">
    <location>
        <begin position="230"/>
        <end position="241"/>
    </location>
</feature>
<feature type="region of interest" description="Disordered" evidence="1">
    <location>
        <begin position="84"/>
        <end position="251"/>
    </location>
</feature>
<dbReference type="OrthoDB" id="1113942at2"/>
<feature type="transmembrane region" description="Helical" evidence="2">
    <location>
        <begin position="46"/>
        <end position="68"/>
    </location>
</feature>
<accession>A0A167J026</accession>
<dbReference type="EMBL" id="LRXL01000026">
    <property type="protein sequence ID" value="OAB80187.1"/>
    <property type="molecule type" value="Genomic_DNA"/>
</dbReference>
<evidence type="ECO:0000313" key="4">
    <source>
        <dbReference type="Proteomes" id="UP000077013"/>
    </source>
</evidence>
<gene>
    <name evidence="3" type="ORF">ULVI_05470</name>
</gene>
<name>A0A167J026_9FLAO</name>
<feature type="compositionally biased region" description="Polar residues" evidence="1">
    <location>
        <begin position="144"/>
        <end position="154"/>
    </location>
</feature>
<dbReference type="RefSeq" id="WP_068590519.1">
    <property type="nucleotide sequence ID" value="NZ_LRXL01000026.1"/>
</dbReference>
<protein>
    <submittedName>
        <fullName evidence="3">Uncharacterized protein</fullName>
    </submittedName>
</protein>
<keyword evidence="2" id="KW-0812">Transmembrane</keyword>
<feature type="compositionally biased region" description="Polar residues" evidence="1">
    <location>
        <begin position="178"/>
        <end position="208"/>
    </location>
</feature>
<sequence length="514" mass="56032">MKEKKHIDQLFKERFEQFEPTPSPRVWENIQSQLAAKKQDRKVIPLWWRLGGVAALLALLLLVGSVFFSSSELNNTVVTSEGKETLEVSDPNNTFQPSKKVPNKSSVASEEVVTEEESLFNQPATSKEVPAVISSENASDKSSKQNTPTKNYTRIASEEKATKHLNSATETASEDINKVQTTRPQSSITNNEAVAVENTSKSNASSKINESKKEAVSTNKEFSNKEIGVTETTPIAEASQSNNETKTKTNKKSLIEEIEKTKKEEEAVAIKNTPTQRWNVAPNIAPVYYSSLGNGSSVDPMFEDNSQGGNTSISYGVNISYNITDRLSVRSGISNVDLSYSTNDVVAAEGPGSVALRGVNHNGNTNIITAFDKGNVPTSNGAEGFGMIIPKAGGAIGELNQDISYFEVPLELKYALLNKRFGINVIGGFSTLFLGNNEVSVRSGDFESVLGEANNLSSVSFTSNVGLGFGYSISKKFKFNIEPMFKYQLNPYTDSSVNFKPYYVGIYSGLSIQF</sequence>
<keyword evidence="2" id="KW-0472">Membrane</keyword>
<evidence type="ECO:0000256" key="1">
    <source>
        <dbReference type="SAM" id="MobiDB-lite"/>
    </source>
</evidence>
<keyword evidence="2" id="KW-1133">Transmembrane helix</keyword>